<reference evidence="1 2" key="1">
    <citation type="submission" date="2016-08" db="EMBL/GenBank/DDBJ databases">
        <title>A new outlook on sporulation: Clostridium algidixylanolyticum.</title>
        <authorList>
            <person name="Poppleton D.I."/>
            <person name="Gribaldo S."/>
        </authorList>
    </citation>
    <scope>NUCLEOTIDE SEQUENCE [LARGE SCALE GENOMIC DNA]</scope>
    <source>
        <strain evidence="1 2">SPL73</strain>
    </source>
</reference>
<evidence type="ECO:0000313" key="2">
    <source>
        <dbReference type="Proteomes" id="UP000284277"/>
    </source>
</evidence>
<dbReference type="OrthoDB" id="2081917at2"/>
<dbReference type="RefSeq" id="WP_120198571.1">
    <property type="nucleotide sequence ID" value="NZ_MCIA01000034.1"/>
</dbReference>
<sequence>MLDWIETRPIVKALLENERNSNSGKYNGERCFLTAYQIAILVDKENPEVRGKLPIGGKGVGPDSFSRQIAWHLSQEIDGEYFEGKLEIGFFSQSGLEDFTFDGGHQPSLNEFSMFRLREI</sequence>
<dbReference type="AlphaFoldDB" id="A0A419STP5"/>
<gene>
    <name evidence="1" type="ORF">BET01_10350</name>
</gene>
<comment type="caution">
    <text evidence="1">The sequence shown here is derived from an EMBL/GenBank/DDBJ whole genome shotgun (WGS) entry which is preliminary data.</text>
</comment>
<protein>
    <submittedName>
        <fullName evidence="1">Uncharacterized protein</fullName>
    </submittedName>
</protein>
<keyword evidence="2" id="KW-1185">Reference proteome</keyword>
<dbReference type="EMBL" id="MCIA01000034">
    <property type="protein sequence ID" value="RKD28609.1"/>
    <property type="molecule type" value="Genomic_DNA"/>
</dbReference>
<name>A0A419STP5_9FIRM</name>
<proteinExistence type="predicted"/>
<dbReference type="Proteomes" id="UP000284277">
    <property type="component" value="Unassembled WGS sequence"/>
</dbReference>
<accession>A0A419STP5</accession>
<evidence type="ECO:0000313" key="1">
    <source>
        <dbReference type="EMBL" id="RKD28609.1"/>
    </source>
</evidence>
<organism evidence="1 2">
    <name type="scientific">Lacrimispora algidixylanolytica</name>
    <dbReference type="NCBI Taxonomy" id="94868"/>
    <lineage>
        <taxon>Bacteria</taxon>
        <taxon>Bacillati</taxon>
        <taxon>Bacillota</taxon>
        <taxon>Clostridia</taxon>
        <taxon>Lachnospirales</taxon>
        <taxon>Lachnospiraceae</taxon>
        <taxon>Lacrimispora</taxon>
    </lineage>
</organism>